<name>A0A0F8WLX4_9ZZZZ</name>
<proteinExistence type="predicted"/>
<gene>
    <name evidence="1" type="ORF">LCGC14_3051770</name>
</gene>
<accession>A0A0F8WLX4</accession>
<dbReference type="EMBL" id="LAZR01064341">
    <property type="protein sequence ID" value="KKK57708.1"/>
    <property type="molecule type" value="Genomic_DNA"/>
</dbReference>
<dbReference type="AlphaFoldDB" id="A0A0F8WLX4"/>
<protein>
    <submittedName>
        <fullName evidence="1">Uncharacterized protein</fullName>
    </submittedName>
</protein>
<evidence type="ECO:0000313" key="1">
    <source>
        <dbReference type="EMBL" id="KKK57708.1"/>
    </source>
</evidence>
<sequence>MMEDIMTDPDGEMIDIDLIVTWLKDIKMATDEVDKNTVYPDAIGFLMVAKKEYMEKSR</sequence>
<reference evidence="1" key="1">
    <citation type="journal article" date="2015" name="Nature">
        <title>Complex archaea that bridge the gap between prokaryotes and eukaryotes.</title>
        <authorList>
            <person name="Spang A."/>
            <person name="Saw J.H."/>
            <person name="Jorgensen S.L."/>
            <person name="Zaremba-Niedzwiedzka K."/>
            <person name="Martijn J."/>
            <person name="Lind A.E."/>
            <person name="van Eijk R."/>
            <person name="Schleper C."/>
            <person name="Guy L."/>
            <person name="Ettema T.J."/>
        </authorList>
    </citation>
    <scope>NUCLEOTIDE SEQUENCE</scope>
</reference>
<comment type="caution">
    <text evidence="1">The sequence shown here is derived from an EMBL/GenBank/DDBJ whole genome shotgun (WGS) entry which is preliminary data.</text>
</comment>
<organism evidence="1">
    <name type="scientific">marine sediment metagenome</name>
    <dbReference type="NCBI Taxonomy" id="412755"/>
    <lineage>
        <taxon>unclassified sequences</taxon>
        <taxon>metagenomes</taxon>
        <taxon>ecological metagenomes</taxon>
    </lineage>
</organism>